<evidence type="ECO:0000313" key="2">
    <source>
        <dbReference type="EMBL" id="CAD2077914.1"/>
    </source>
</evidence>
<accession>A0A6V7RKA0</accession>
<gene>
    <name evidence="2" type="ORF">JEOSCH030_01416</name>
</gene>
<dbReference type="AlphaFoldDB" id="A0A6V7RKA0"/>
<reference evidence="2 3" key="1">
    <citation type="submission" date="2020-07" db="EMBL/GenBank/DDBJ databases">
        <authorList>
            <person name="Criscuolo A."/>
        </authorList>
    </citation>
    <scope>NUCLEOTIDE SEQUENCE [LARGE SCALE GENOMIC DNA]</scope>
    <source>
        <strain evidence="3">CIP 111030</strain>
    </source>
</reference>
<feature type="region of interest" description="Disordered" evidence="1">
    <location>
        <begin position="1"/>
        <end position="58"/>
    </location>
</feature>
<dbReference type="EMBL" id="CAJEWE010000010">
    <property type="protein sequence ID" value="CAD2077914.1"/>
    <property type="molecule type" value="Genomic_DNA"/>
</dbReference>
<protein>
    <recommendedName>
        <fullName evidence="4">Antitoxin</fullName>
    </recommendedName>
</protein>
<dbReference type="Proteomes" id="UP000521032">
    <property type="component" value="Unassembled WGS sequence"/>
</dbReference>
<name>A0A6V7RKA0_9BACL</name>
<sequence length="58" mass="6740">MSKFDDLKKQATDKGKDFANEQVDKQQEERLKGKDGVNEHIDNAQEKFLSGDKKEDER</sequence>
<dbReference type="RefSeq" id="WP_186088164.1">
    <property type="nucleotide sequence ID" value="NZ_BMDB01000001.1"/>
</dbReference>
<evidence type="ECO:0008006" key="4">
    <source>
        <dbReference type="Google" id="ProtNLM"/>
    </source>
</evidence>
<evidence type="ECO:0000256" key="1">
    <source>
        <dbReference type="SAM" id="MobiDB-lite"/>
    </source>
</evidence>
<comment type="caution">
    <text evidence="2">The sequence shown here is derived from an EMBL/GenBank/DDBJ whole genome shotgun (WGS) entry which is preliminary data.</text>
</comment>
<organism evidence="2 3">
    <name type="scientific">Phocicoccus schoeneichii</name>
    <dbReference type="NCBI Taxonomy" id="1812261"/>
    <lineage>
        <taxon>Bacteria</taxon>
        <taxon>Bacillati</taxon>
        <taxon>Bacillota</taxon>
        <taxon>Bacilli</taxon>
        <taxon>Bacillales</taxon>
        <taxon>Salinicoccaceae</taxon>
        <taxon>Phocicoccus</taxon>
    </lineage>
</organism>
<keyword evidence="3" id="KW-1185">Reference proteome</keyword>
<evidence type="ECO:0000313" key="3">
    <source>
        <dbReference type="Proteomes" id="UP000521032"/>
    </source>
</evidence>
<proteinExistence type="predicted"/>